<feature type="region of interest" description="Disordered" evidence="8">
    <location>
        <begin position="279"/>
        <end position="298"/>
    </location>
</feature>
<gene>
    <name evidence="11" type="primary">xrtA</name>
    <name evidence="11" type="ORF">PRZ01_13315</name>
</gene>
<name>A0ABT5KUX9_9BURK</name>
<dbReference type="InterPro" id="IPR013426">
    <property type="entry name" value="EpsH-like"/>
</dbReference>
<dbReference type="InterPro" id="IPR019127">
    <property type="entry name" value="Exosortase"/>
</dbReference>
<evidence type="ECO:0000256" key="2">
    <source>
        <dbReference type="ARBA" id="ARBA00022475"/>
    </source>
</evidence>
<keyword evidence="3" id="KW-0645">Protease</keyword>
<comment type="subcellular location">
    <subcellularLocation>
        <location evidence="1">Cell membrane</location>
        <topology evidence="1">Multi-pass membrane protein</topology>
    </subcellularLocation>
</comment>
<evidence type="ECO:0000256" key="9">
    <source>
        <dbReference type="SAM" id="Phobius"/>
    </source>
</evidence>
<dbReference type="NCBIfam" id="TIGR04178">
    <property type="entry name" value="exo_archaeo"/>
    <property type="match status" value="1"/>
</dbReference>
<feature type="transmembrane region" description="Helical" evidence="9">
    <location>
        <begin position="254"/>
        <end position="272"/>
    </location>
</feature>
<dbReference type="Pfam" id="PF11984">
    <property type="entry name" value="DUF3485"/>
    <property type="match status" value="1"/>
</dbReference>
<dbReference type="InterPro" id="IPR017540">
    <property type="entry name" value="Exosortase-1"/>
</dbReference>
<reference evidence="11 12" key="1">
    <citation type="submission" date="2022-10" db="EMBL/GenBank/DDBJ databases">
        <title>paucibacter sp. hw8 Genome sequencing.</title>
        <authorList>
            <person name="Park S."/>
        </authorList>
    </citation>
    <scope>NUCLEOTIDE SEQUENCE [LARGE SCALE GENOMIC DNA]</scope>
    <source>
        <strain evidence="12">hw8</strain>
    </source>
</reference>
<feature type="transmembrane region" description="Helical" evidence="9">
    <location>
        <begin position="83"/>
        <end position="114"/>
    </location>
</feature>
<feature type="domain" description="Methanolan biosynthesis EpsI" evidence="10">
    <location>
        <begin position="314"/>
        <end position="518"/>
    </location>
</feature>
<dbReference type="NCBIfam" id="TIGR02602">
    <property type="entry name" value="8TM_EpsH"/>
    <property type="match status" value="1"/>
</dbReference>
<evidence type="ECO:0000256" key="5">
    <source>
        <dbReference type="ARBA" id="ARBA00022801"/>
    </source>
</evidence>
<keyword evidence="12" id="KW-1185">Reference proteome</keyword>
<evidence type="ECO:0000256" key="4">
    <source>
        <dbReference type="ARBA" id="ARBA00022692"/>
    </source>
</evidence>
<dbReference type="NCBIfam" id="TIGR03109">
    <property type="entry name" value="exosort_XrtA"/>
    <property type="match status" value="1"/>
</dbReference>
<dbReference type="GO" id="GO:0016787">
    <property type="term" value="F:hydrolase activity"/>
    <property type="evidence" value="ECO:0007669"/>
    <property type="project" value="UniProtKB-KW"/>
</dbReference>
<feature type="transmembrane region" description="Helical" evidence="9">
    <location>
        <begin position="46"/>
        <end position="62"/>
    </location>
</feature>
<keyword evidence="4 9" id="KW-0812">Transmembrane</keyword>
<feature type="transmembrane region" description="Helical" evidence="9">
    <location>
        <begin position="188"/>
        <end position="207"/>
    </location>
</feature>
<dbReference type="RefSeq" id="WP_273597288.1">
    <property type="nucleotide sequence ID" value="NZ_JAQQXS010000011.1"/>
</dbReference>
<evidence type="ECO:0000256" key="7">
    <source>
        <dbReference type="ARBA" id="ARBA00023136"/>
    </source>
</evidence>
<evidence type="ECO:0000256" key="1">
    <source>
        <dbReference type="ARBA" id="ARBA00004651"/>
    </source>
</evidence>
<dbReference type="InterPro" id="IPR014263">
    <property type="entry name" value="Methanolan_biosynth_EpsI"/>
</dbReference>
<comment type="caution">
    <text evidence="11">The sequence shown here is derived from an EMBL/GenBank/DDBJ whole genome shotgun (WGS) entry which is preliminary data.</text>
</comment>
<keyword evidence="7 9" id="KW-0472">Membrane</keyword>
<evidence type="ECO:0000259" key="10">
    <source>
        <dbReference type="Pfam" id="PF11984"/>
    </source>
</evidence>
<feature type="transmembrane region" description="Helical" evidence="9">
    <location>
        <begin position="306"/>
        <end position="326"/>
    </location>
</feature>
<feature type="transmembrane region" description="Helical" evidence="9">
    <location>
        <begin position="214"/>
        <end position="234"/>
    </location>
</feature>
<keyword evidence="6 9" id="KW-1133">Transmembrane helix</keyword>
<evidence type="ECO:0000256" key="3">
    <source>
        <dbReference type="ARBA" id="ARBA00022670"/>
    </source>
</evidence>
<keyword evidence="5 11" id="KW-0378">Hydrolase</keyword>
<dbReference type="Pfam" id="PF09721">
    <property type="entry name" value="Exosortase_EpsH"/>
    <property type="match status" value="1"/>
</dbReference>
<keyword evidence="2" id="KW-1003">Cell membrane</keyword>
<dbReference type="EC" id="3.4.22.-" evidence="11"/>
<protein>
    <submittedName>
        <fullName evidence="11">Exosortase A</fullName>
        <ecNumber evidence="11">3.4.22.-</ecNumber>
    </submittedName>
</protein>
<feature type="compositionally biased region" description="Low complexity" evidence="8">
    <location>
        <begin position="285"/>
        <end position="295"/>
    </location>
</feature>
<organism evidence="11 12">
    <name type="scientific">Roseateles koreensis</name>
    <dbReference type="NCBI Taxonomy" id="2987526"/>
    <lineage>
        <taxon>Bacteria</taxon>
        <taxon>Pseudomonadati</taxon>
        <taxon>Pseudomonadota</taxon>
        <taxon>Betaproteobacteria</taxon>
        <taxon>Burkholderiales</taxon>
        <taxon>Sphaerotilaceae</taxon>
        <taxon>Roseateles</taxon>
    </lineage>
</organism>
<dbReference type="InterPro" id="IPR026392">
    <property type="entry name" value="Exo/Archaeosortase_dom"/>
</dbReference>
<evidence type="ECO:0000313" key="12">
    <source>
        <dbReference type="Proteomes" id="UP001219862"/>
    </source>
</evidence>
<proteinExistence type="predicted"/>
<evidence type="ECO:0000313" key="11">
    <source>
        <dbReference type="EMBL" id="MDC8786173.1"/>
    </source>
</evidence>
<evidence type="ECO:0000256" key="8">
    <source>
        <dbReference type="SAM" id="MobiDB-lite"/>
    </source>
</evidence>
<evidence type="ECO:0000256" key="6">
    <source>
        <dbReference type="ARBA" id="ARBA00022989"/>
    </source>
</evidence>
<dbReference type="NCBIfam" id="TIGR02914">
    <property type="entry name" value="EpsI_fam"/>
    <property type="match status" value="1"/>
</dbReference>
<dbReference type="EMBL" id="JAQQXS010000011">
    <property type="protein sequence ID" value="MDC8786173.1"/>
    <property type="molecule type" value="Genomic_DNA"/>
</dbReference>
<sequence length="549" mass="60184">MTRSELQPSPDWRRALPGFLLALAAVLFLFQDTGLAMVEIWNRSETFAHAFVVPPIALWLIWRQRAVLAALSPWPDWRFLGPMAVAALVWLLGELVAVNAATQFAFTALLILVVPLTLGWPVARSIAFPLGFLFFCVPFGEFVMPQLMEWTANFTVAALRASGIPVFREGLQFIIPSGNWSVVEACSGIRYLMASVMVGTLFAYLNYRSLKRRWIFVGVAAALPLAANWVRAYLIVMLGHLSGNKLATGADHLIYGWVFFGIVMFAMFMIGARWAEPDPDPRPAPAESQPQAAPQDCGASKPANAALLWITPVALVALLAVPLGLLHRLVGEGSGAPVTLSAADLNGNGWTQRAEPQIDFKPAFEKPRAEMQASYVTPEGEEVRVYLGYYRHQHYDSKLISSNNVLVQSKDKKWAQVSAALRERTTGSGPSIVRAAELRGFSLASSGVEAAQDKRLRVWQFYWINGRPLTRDWQAKLWGAGYRLLGRGDDAAVVVLAVDKATAGSDDALLERYLSDNWGRIDSLLRNSRDAAAHTDAAQPVAPPKGASS</sequence>
<dbReference type="Proteomes" id="UP001219862">
    <property type="component" value="Unassembled WGS sequence"/>
</dbReference>
<accession>A0ABT5KUX9</accession>